<gene>
    <name evidence="2" type="ORF">MUK42_20330</name>
</gene>
<dbReference type="Proteomes" id="UP001055439">
    <property type="component" value="Chromosome 5"/>
</dbReference>
<keyword evidence="3" id="KW-1185">Reference proteome</keyword>
<dbReference type="EMBL" id="CP097507">
    <property type="protein sequence ID" value="URE03877.1"/>
    <property type="molecule type" value="Genomic_DNA"/>
</dbReference>
<name>A0A9E7K4T9_9LILI</name>
<evidence type="ECO:0000313" key="3">
    <source>
        <dbReference type="Proteomes" id="UP001055439"/>
    </source>
</evidence>
<feature type="region of interest" description="Disordered" evidence="1">
    <location>
        <begin position="1"/>
        <end position="21"/>
    </location>
</feature>
<sequence length="34" mass="3644">MCHPFGQRGRRRGGGAVGFGLPLPIRLHMPNGSN</sequence>
<dbReference type="AlphaFoldDB" id="A0A9E7K4T9"/>
<protein>
    <submittedName>
        <fullName evidence="2">Uncharacterized protein</fullName>
    </submittedName>
</protein>
<evidence type="ECO:0000313" key="2">
    <source>
        <dbReference type="EMBL" id="URE03877.1"/>
    </source>
</evidence>
<proteinExistence type="predicted"/>
<evidence type="ECO:0000256" key="1">
    <source>
        <dbReference type="SAM" id="MobiDB-lite"/>
    </source>
</evidence>
<organism evidence="2 3">
    <name type="scientific">Musa troglodytarum</name>
    <name type="common">fe'i banana</name>
    <dbReference type="NCBI Taxonomy" id="320322"/>
    <lineage>
        <taxon>Eukaryota</taxon>
        <taxon>Viridiplantae</taxon>
        <taxon>Streptophyta</taxon>
        <taxon>Embryophyta</taxon>
        <taxon>Tracheophyta</taxon>
        <taxon>Spermatophyta</taxon>
        <taxon>Magnoliopsida</taxon>
        <taxon>Liliopsida</taxon>
        <taxon>Zingiberales</taxon>
        <taxon>Musaceae</taxon>
        <taxon>Musa</taxon>
    </lineage>
</organism>
<accession>A0A9E7K4T9</accession>
<reference evidence="2" key="1">
    <citation type="submission" date="2022-05" db="EMBL/GenBank/DDBJ databases">
        <title>The Musa troglodytarum L. genome provides insights into the mechanism of non-climacteric behaviour and enrichment of carotenoids.</title>
        <authorList>
            <person name="Wang J."/>
        </authorList>
    </citation>
    <scope>NUCLEOTIDE SEQUENCE</scope>
    <source>
        <tissue evidence="2">Leaf</tissue>
    </source>
</reference>